<evidence type="ECO:0000259" key="2">
    <source>
        <dbReference type="Pfam" id="PF00535"/>
    </source>
</evidence>
<accession>D5MGF9</accession>
<feature type="domain" description="Glycosyltransferase 2-like" evidence="2">
    <location>
        <begin position="12"/>
        <end position="93"/>
    </location>
</feature>
<dbReference type="InterPro" id="IPR029044">
    <property type="entry name" value="Nucleotide-diphossugar_trans"/>
</dbReference>
<dbReference type="SUPFAM" id="SSF48452">
    <property type="entry name" value="TPR-like"/>
    <property type="match status" value="3"/>
</dbReference>
<dbReference type="PANTHER" id="PTHR43630:SF2">
    <property type="entry name" value="GLYCOSYLTRANSFERASE"/>
    <property type="match status" value="1"/>
</dbReference>
<dbReference type="Pfam" id="PF00535">
    <property type="entry name" value="Glycos_transf_2"/>
    <property type="match status" value="1"/>
</dbReference>
<evidence type="ECO:0000313" key="3">
    <source>
        <dbReference type="EMBL" id="CBE68840.1"/>
    </source>
</evidence>
<keyword evidence="1" id="KW-0802">TPR repeat</keyword>
<proteinExistence type="predicted"/>
<dbReference type="eggNOG" id="COG0463">
    <property type="taxonomic scope" value="Bacteria"/>
</dbReference>
<dbReference type="SUPFAM" id="SSF53448">
    <property type="entry name" value="Nucleotide-diphospho-sugar transferases"/>
    <property type="match status" value="1"/>
</dbReference>
<dbReference type="STRING" id="671143.DAMO_1782"/>
<dbReference type="AlphaFoldDB" id="D5MGF9"/>
<dbReference type="PROSITE" id="PS50005">
    <property type="entry name" value="TPR"/>
    <property type="match status" value="2"/>
</dbReference>
<dbReference type="Proteomes" id="UP000006898">
    <property type="component" value="Chromosome"/>
</dbReference>
<reference evidence="3 4" key="1">
    <citation type="journal article" date="2010" name="Nature">
        <title>Nitrite-driven anaerobic methane oxidation by oxygenic bacteria.</title>
        <authorList>
            <person name="Ettwig K.F."/>
            <person name="Butler M.K."/>
            <person name="Le Paslier D."/>
            <person name="Pelletier E."/>
            <person name="Mangenot S."/>
            <person name="Kuypers M.M.M."/>
            <person name="Schreiber F."/>
            <person name="Dutilh B.E."/>
            <person name="Zedelius J."/>
            <person name="de Beer D."/>
            <person name="Gloerich J."/>
            <person name="Wessels H.J.C.T."/>
            <person name="van Allen T."/>
            <person name="Luesken F."/>
            <person name="Wu M."/>
            <person name="van de Pas-Schoonen K.T."/>
            <person name="Op den Camp H.J.M."/>
            <person name="Janssen-Megens E.M."/>
            <person name="Francoijs K-J."/>
            <person name="Stunnenberg H."/>
            <person name="Weissenbach J."/>
            <person name="Jetten M.S.M."/>
            <person name="Strous M."/>
        </authorList>
    </citation>
    <scope>NUCLEOTIDE SEQUENCE [LARGE SCALE GENOMIC DNA]</scope>
</reference>
<dbReference type="Pfam" id="PF14559">
    <property type="entry name" value="TPR_19"/>
    <property type="match status" value="1"/>
</dbReference>
<dbReference type="HOGENOM" id="CLU_511758_0_0_0"/>
<feature type="repeat" description="TPR" evidence="1">
    <location>
        <begin position="401"/>
        <end position="434"/>
    </location>
</feature>
<dbReference type="CAZy" id="GT2">
    <property type="family name" value="Glycosyltransferase Family 2"/>
</dbReference>
<dbReference type="eggNOG" id="COG0457">
    <property type="taxonomic scope" value="Bacteria"/>
</dbReference>
<dbReference type="Gene3D" id="3.90.550.10">
    <property type="entry name" value="Spore Coat Polysaccharide Biosynthesis Protein SpsA, Chain A"/>
    <property type="match status" value="1"/>
</dbReference>
<dbReference type="KEGG" id="mox:DAMO_1782"/>
<gene>
    <name evidence="3" type="ORF">DAMO_1782</name>
</gene>
<dbReference type="EMBL" id="FP565575">
    <property type="protein sequence ID" value="CBE68840.1"/>
    <property type="molecule type" value="Genomic_DNA"/>
</dbReference>
<dbReference type="InterPro" id="IPR001173">
    <property type="entry name" value="Glyco_trans_2-like"/>
</dbReference>
<evidence type="ECO:0000313" key="4">
    <source>
        <dbReference type="Proteomes" id="UP000006898"/>
    </source>
</evidence>
<sequence>MGKRVKRREIVSLCMIVKNEERYLPDCLANAGPFVDEIVVVDTGSTDRTVEIATAAGARVFREEWRDDFAAARNQSLRRAVGDWILVLDADERLVGNSGPLMRDLVEVPDVAAYLVKLQCPTHGGSALGTIPLRWLPRLFRSRIGARYEGVIHECLLPSLRGKGKIIYSEMTLEHLGYLQTHEVMQAKAMRNLRLLEDQVSRTPEDSLTWIQLAETHMTLSQQDQAIASYRRALALFDCERTRGQQTIGDATAALACQQLGVLHLLQEAPDEAIAALRQAIALWPALASAYLYLGQAYDHKQEPETALEQFRKAVEFAHRPEQPGHPVRLVPWAPWLLMGTVQYKLQQYEAARNSVCQAIRVNADFPGTHTLLGVIHLAMGRPDAALEAFETAHRLGDTTPSLFVNIGAAHNQLGDSEKAMQAFREALAGEPELQNARLGLCQAYAQLGRWSELVEEGHTLLQQGVVEPALYRLIGKALWSLEAWTAAVPVYEALCALANPTPSDWSGLAIAALGAGEPLKALQTAEHALGLNPPTELQSLLQAVVVEAREALRQDLVCVYRP</sequence>
<dbReference type="SMART" id="SM00028">
    <property type="entry name" value="TPR"/>
    <property type="match status" value="8"/>
</dbReference>
<name>D5MGF9_METO1</name>
<dbReference type="CDD" id="cd02511">
    <property type="entry name" value="Beta4Glucosyltransferase"/>
    <property type="match status" value="1"/>
</dbReference>
<dbReference type="InterPro" id="IPR019734">
    <property type="entry name" value="TPR_rpt"/>
</dbReference>
<protein>
    <recommendedName>
        <fullName evidence="2">Glycosyltransferase 2-like domain-containing protein</fullName>
    </recommendedName>
</protein>
<dbReference type="Pfam" id="PF13181">
    <property type="entry name" value="TPR_8"/>
    <property type="match status" value="1"/>
</dbReference>
<evidence type="ECO:0000256" key="1">
    <source>
        <dbReference type="PROSITE-ProRule" id="PRU00339"/>
    </source>
</evidence>
<organism evidence="3 4">
    <name type="scientific">Methylomirabilis oxygeniifera</name>
    <dbReference type="NCBI Taxonomy" id="671143"/>
    <lineage>
        <taxon>Bacteria</taxon>
        <taxon>Candidatus Methylomirabilota</taxon>
        <taxon>Candidatus Methylomirabilia</taxon>
        <taxon>Candidatus Methylomirabilales</taxon>
        <taxon>Candidatus Methylomirabilaceae</taxon>
        <taxon>Candidatus Methylomirabilis</taxon>
    </lineage>
</organism>
<dbReference type="PANTHER" id="PTHR43630">
    <property type="entry name" value="POLY-BETA-1,6-N-ACETYL-D-GLUCOSAMINE SYNTHASE"/>
    <property type="match status" value="1"/>
</dbReference>
<dbReference type="Pfam" id="PF13432">
    <property type="entry name" value="TPR_16"/>
    <property type="match status" value="2"/>
</dbReference>
<feature type="repeat" description="TPR" evidence="1">
    <location>
        <begin position="288"/>
        <end position="321"/>
    </location>
</feature>
<dbReference type="Gene3D" id="1.25.40.10">
    <property type="entry name" value="Tetratricopeptide repeat domain"/>
    <property type="match status" value="2"/>
</dbReference>
<dbReference type="InterPro" id="IPR011990">
    <property type="entry name" value="TPR-like_helical_dom_sf"/>
</dbReference>